<comment type="caution">
    <text evidence="2">The sequence shown here is derived from an EMBL/GenBank/DDBJ whole genome shotgun (WGS) entry which is preliminary data.</text>
</comment>
<dbReference type="Gene3D" id="1.20.120.1870">
    <property type="entry name" value="Fic/DOC protein, Fido domain"/>
    <property type="match status" value="1"/>
</dbReference>
<dbReference type="PANTHER" id="PTHR32305:SF15">
    <property type="entry name" value="PROTEIN RHSA-RELATED"/>
    <property type="match status" value="1"/>
</dbReference>
<evidence type="ECO:0000313" key="2">
    <source>
        <dbReference type="EMBL" id="THU32398.1"/>
    </source>
</evidence>
<feature type="domain" description="Fido" evidence="1">
    <location>
        <begin position="210"/>
        <end position="337"/>
    </location>
</feature>
<sequence>MLSRIALPNSNVPYKFGFNGKMNDDEVKGLGNQQDYGMRIYDARIGKFLSVDPLTQDYPWYTPYQFAGNTPIQAVDLDGLEPAAAGKQAGDIVHEKTGQSWKWDGKTWVDNSKLQEVVVTAKRPLSRNFTEWYSHNSKKYDTQIAAYEAWQSYPGYHNGEGKWDRMFRLMGHGSKEARKEYASGGYDMFGGSGVRAVAKTTTAIVENTTAVEKSTIAVEEAATELAFDAEAFSDKIVAINKTTEGGGRILSTSPSSVINSAMYYPTIAEQGSAIFRSIIKNHMFIDGNKRTAVMAFEAYAKLHGLKTVSRQEILNVATKVATNQVTEVSEISKLLIK</sequence>
<dbReference type="PROSITE" id="PS51459">
    <property type="entry name" value="FIDO"/>
    <property type="match status" value="1"/>
</dbReference>
<dbReference type="NCBIfam" id="TIGR03696">
    <property type="entry name" value="Rhs_assc_core"/>
    <property type="match status" value="1"/>
</dbReference>
<dbReference type="Proteomes" id="UP000306918">
    <property type="component" value="Unassembled WGS sequence"/>
</dbReference>
<dbReference type="InterPro" id="IPR006440">
    <property type="entry name" value="Doc"/>
</dbReference>
<evidence type="ECO:0000313" key="3">
    <source>
        <dbReference type="Proteomes" id="UP000306918"/>
    </source>
</evidence>
<dbReference type="AlphaFoldDB" id="A0A4S8HBS9"/>
<reference evidence="2 3" key="1">
    <citation type="submission" date="2019-04" db="EMBL/GenBank/DDBJ databases">
        <title>Niastella caeni sp. nov., isolated from activated sludge.</title>
        <authorList>
            <person name="Sheng M."/>
        </authorList>
    </citation>
    <scope>NUCLEOTIDE SEQUENCE [LARGE SCALE GENOMIC DNA]</scope>
    <source>
        <strain evidence="2 3">HX-2-15</strain>
    </source>
</reference>
<gene>
    <name evidence="2" type="ORF">FAM09_26765</name>
</gene>
<dbReference type="GO" id="GO:0016301">
    <property type="term" value="F:kinase activity"/>
    <property type="evidence" value="ECO:0007669"/>
    <property type="project" value="InterPro"/>
</dbReference>
<dbReference type="Gene3D" id="2.180.10.10">
    <property type="entry name" value="RHS repeat-associated core"/>
    <property type="match status" value="1"/>
</dbReference>
<accession>A0A4S8HBS9</accession>
<dbReference type="EMBL" id="STFF01000011">
    <property type="protein sequence ID" value="THU32398.1"/>
    <property type="molecule type" value="Genomic_DNA"/>
</dbReference>
<proteinExistence type="predicted"/>
<dbReference type="InterPro" id="IPR022385">
    <property type="entry name" value="Rhs_assc_core"/>
</dbReference>
<dbReference type="InterPro" id="IPR050708">
    <property type="entry name" value="T6SS_VgrG/RHS"/>
</dbReference>
<dbReference type="PANTHER" id="PTHR32305">
    <property type="match status" value="1"/>
</dbReference>
<name>A0A4S8HBS9_9BACT</name>
<dbReference type="OrthoDB" id="9802752at2"/>
<keyword evidence="3" id="KW-1185">Reference proteome</keyword>
<protein>
    <submittedName>
        <fullName evidence="2">Type II toxin-antitoxin system death-on-curing family toxin</fullName>
    </submittedName>
</protein>
<evidence type="ECO:0000259" key="1">
    <source>
        <dbReference type="PROSITE" id="PS51459"/>
    </source>
</evidence>
<organism evidence="2 3">
    <name type="scientific">Niastella caeni</name>
    <dbReference type="NCBI Taxonomy" id="2569763"/>
    <lineage>
        <taxon>Bacteria</taxon>
        <taxon>Pseudomonadati</taxon>
        <taxon>Bacteroidota</taxon>
        <taxon>Chitinophagia</taxon>
        <taxon>Chitinophagales</taxon>
        <taxon>Chitinophagaceae</taxon>
        <taxon>Niastella</taxon>
    </lineage>
</organism>
<dbReference type="InterPro" id="IPR003812">
    <property type="entry name" value="Fido"/>
</dbReference>
<dbReference type="InterPro" id="IPR053737">
    <property type="entry name" value="Type_II_TA_Toxin"/>
</dbReference>
<dbReference type="NCBIfam" id="TIGR01550">
    <property type="entry name" value="DOC_P1"/>
    <property type="match status" value="1"/>
</dbReference>
<dbReference type="Pfam" id="PF02661">
    <property type="entry name" value="Fic"/>
    <property type="match status" value="1"/>
</dbReference>